<name>A0A8J4DX29_9ACTN</name>
<keyword evidence="3" id="KW-1185">Reference proteome</keyword>
<proteinExistence type="predicted"/>
<accession>A0A8J4DX29</accession>
<dbReference type="AlphaFoldDB" id="A0A8J4DX29"/>
<evidence type="ECO:0000313" key="3">
    <source>
        <dbReference type="Proteomes" id="UP000619260"/>
    </source>
</evidence>
<dbReference type="RefSeq" id="WP_203905067.1">
    <property type="nucleotide sequence ID" value="NZ_BOPF01000052.1"/>
</dbReference>
<keyword evidence="1" id="KW-1133">Transmembrane helix</keyword>
<gene>
    <name evidence="2" type="ORF">Val02_85580</name>
</gene>
<evidence type="ECO:0000313" key="2">
    <source>
        <dbReference type="EMBL" id="GIJ51672.1"/>
    </source>
</evidence>
<keyword evidence="1" id="KW-0472">Membrane</keyword>
<feature type="transmembrane region" description="Helical" evidence="1">
    <location>
        <begin position="169"/>
        <end position="194"/>
    </location>
</feature>
<comment type="caution">
    <text evidence="2">The sequence shown here is derived from an EMBL/GenBank/DDBJ whole genome shotgun (WGS) entry which is preliminary data.</text>
</comment>
<dbReference type="Proteomes" id="UP000619260">
    <property type="component" value="Unassembled WGS sequence"/>
</dbReference>
<sequence length="195" mass="20595">MTDDSAPVQLSPNNVAFCGSTVWRGDESSLVGTDSTKEYATFVKDLLEAEEKRGTGMETRALAVVTSSGTLVTLMLALAALATRVLQFRVPDHALGLAGLATASFVVAGILAALVNATWPAWGPGPDCLRTELWDRWGKPTDDPQAKVTATRLALWKSAHKLTQRKAKLVFAAAISQVVGVFAVAAAVVVVLFAD</sequence>
<evidence type="ECO:0000256" key="1">
    <source>
        <dbReference type="SAM" id="Phobius"/>
    </source>
</evidence>
<feature type="transmembrane region" description="Helical" evidence="1">
    <location>
        <begin position="94"/>
        <end position="115"/>
    </location>
</feature>
<dbReference type="EMBL" id="BOPF01000052">
    <property type="protein sequence ID" value="GIJ51672.1"/>
    <property type="molecule type" value="Genomic_DNA"/>
</dbReference>
<organism evidence="2 3">
    <name type="scientific">Virgisporangium aliadipatigenens</name>
    <dbReference type="NCBI Taxonomy" id="741659"/>
    <lineage>
        <taxon>Bacteria</taxon>
        <taxon>Bacillati</taxon>
        <taxon>Actinomycetota</taxon>
        <taxon>Actinomycetes</taxon>
        <taxon>Micromonosporales</taxon>
        <taxon>Micromonosporaceae</taxon>
        <taxon>Virgisporangium</taxon>
    </lineage>
</organism>
<reference evidence="2" key="1">
    <citation type="submission" date="2021-01" db="EMBL/GenBank/DDBJ databases">
        <title>Whole genome shotgun sequence of Virgisporangium aliadipatigenens NBRC 105644.</title>
        <authorList>
            <person name="Komaki H."/>
            <person name="Tamura T."/>
        </authorList>
    </citation>
    <scope>NUCLEOTIDE SEQUENCE</scope>
    <source>
        <strain evidence="2">NBRC 105644</strain>
    </source>
</reference>
<protein>
    <submittedName>
        <fullName evidence="2">Uncharacterized protein</fullName>
    </submittedName>
</protein>
<keyword evidence="1" id="KW-0812">Transmembrane</keyword>
<feature type="transmembrane region" description="Helical" evidence="1">
    <location>
        <begin position="61"/>
        <end position="82"/>
    </location>
</feature>